<keyword evidence="1" id="KW-0238">DNA-binding</keyword>
<evidence type="ECO:0000313" key="4">
    <source>
        <dbReference type="Proteomes" id="UP001529510"/>
    </source>
</evidence>
<sequence>ALSTVCFRRCCIPIQSVAVRAGFGPPYVYDVHECSALAPETQWNARAELSRRLADHRPIEECARGAQTQASRPSNVSRPVCEHAKEHASASPVDHFSGYGVGLAHDDRALIRAENPVHSQYTDLVRARQGGSSEDVSETAWSDGSCSLRLSAGFAAYEAVIAVVTRPNPAAGVERREEAPCYNAFVPRGTGALVRHSNVRAGYCDGQGGQTDGGDHGRITVRLGSPLRRQASVRRVGERPEALAYKLLGDGSCSLGAAEFSSVRERPTCSDQNRQHGGGGVHQSPGRNALVRPAGLSKTPALVGRSGISLDSSSLCAGQYEPRRGHAVQGGHYSRGVETAPPNSEVDLEYLRRSGDRPFCVRRERPLSAILLADELSPERGRAVEPLADGSEICIPPSQNNAASAAKDQRGEGCCASDSAEMAQPAVVSGIGEPVVDPPVSDSAEKGFIVPGKGHHMAPQTGTMGSACVASQYGVNQLTVSQRILYTITEARAPSTRRLYGLKWKVFANWCASRHEDPISCDIPAVLTFLQERLDAGVSPSTLKVYVAAIAASHNMLEGRSVGKHPLVSCFLRGARRLNPSRPRQMPVWDLSLVLRALSGPPFEPAESSDMKVLFFKTALLLTLACGKRVGDLHALSVSSPCMQFGPNDCMVRLTPRPGYTPKVLSTPFRAQVITIQAFCSSEPDTEAVSRKYALCPVRALRVYVNRTSQFRSSEQLFVCFAGAKNGGALSKQRLSHWIVEAVRLAYDSQGLVCPIGVRAHSARSLASSWAWAKGNQGYTSNQRRYSTFRMLRELSIPWEESQCR</sequence>
<name>A0ABD0MMM2_CIRMR</name>
<proteinExistence type="predicted"/>
<dbReference type="EMBL" id="JAMKFB020000320">
    <property type="protein sequence ID" value="KAL0149886.1"/>
    <property type="molecule type" value="Genomic_DNA"/>
</dbReference>
<dbReference type="InterPro" id="IPR011010">
    <property type="entry name" value="DNA_brk_join_enz"/>
</dbReference>
<gene>
    <name evidence="3" type="ORF">M9458_054817</name>
</gene>
<dbReference type="SUPFAM" id="SSF56349">
    <property type="entry name" value="DNA breaking-rejoining enzymes"/>
    <property type="match status" value="1"/>
</dbReference>
<evidence type="ECO:0008006" key="5">
    <source>
        <dbReference type="Google" id="ProtNLM"/>
    </source>
</evidence>
<dbReference type="Gene3D" id="1.10.150.130">
    <property type="match status" value="1"/>
</dbReference>
<organism evidence="3 4">
    <name type="scientific">Cirrhinus mrigala</name>
    <name type="common">Mrigala</name>
    <dbReference type="NCBI Taxonomy" id="683832"/>
    <lineage>
        <taxon>Eukaryota</taxon>
        <taxon>Metazoa</taxon>
        <taxon>Chordata</taxon>
        <taxon>Craniata</taxon>
        <taxon>Vertebrata</taxon>
        <taxon>Euteleostomi</taxon>
        <taxon>Actinopterygii</taxon>
        <taxon>Neopterygii</taxon>
        <taxon>Teleostei</taxon>
        <taxon>Ostariophysi</taxon>
        <taxon>Cypriniformes</taxon>
        <taxon>Cyprinidae</taxon>
        <taxon>Labeoninae</taxon>
        <taxon>Labeonini</taxon>
        <taxon>Cirrhinus</taxon>
    </lineage>
</organism>
<protein>
    <recommendedName>
        <fullName evidence="5">Core-binding (CB) domain-containing protein</fullName>
    </recommendedName>
</protein>
<keyword evidence="4" id="KW-1185">Reference proteome</keyword>
<dbReference type="AlphaFoldDB" id="A0ABD0MMM2"/>
<dbReference type="PANTHER" id="PTHR33066:SF2">
    <property type="entry name" value="FILAGGRIN-2-LIKE"/>
    <property type="match status" value="1"/>
</dbReference>
<reference evidence="3 4" key="1">
    <citation type="submission" date="2024-05" db="EMBL/GenBank/DDBJ databases">
        <title>Genome sequencing and assembly of Indian major carp, Cirrhinus mrigala (Hamilton, 1822).</title>
        <authorList>
            <person name="Mohindra V."/>
            <person name="Chowdhury L.M."/>
            <person name="Lal K."/>
            <person name="Jena J.K."/>
        </authorList>
    </citation>
    <scope>NUCLEOTIDE SEQUENCE [LARGE SCALE GENOMIC DNA]</scope>
    <source>
        <strain evidence="3">CM1030</strain>
        <tissue evidence="3">Blood</tissue>
    </source>
</reference>
<dbReference type="SUPFAM" id="SSF47823">
    <property type="entry name" value="lambda integrase-like, N-terminal domain"/>
    <property type="match status" value="1"/>
</dbReference>
<accession>A0ABD0MMM2</accession>
<feature type="region of interest" description="Disordered" evidence="2">
    <location>
        <begin position="264"/>
        <end position="292"/>
    </location>
</feature>
<feature type="non-terminal residue" evidence="3">
    <location>
        <position position="1"/>
    </location>
</feature>
<dbReference type="GO" id="GO:0003677">
    <property type="term" value="F:DNA binding"/>
    <property type="evidence" value="ECO:0007669"/>
    <property type="project" value="UniProtKB-KW"/>
</dbReference>
<dbReference type="InterPro" id="IPR010998">
    <property type="entry name" value="Integrase_recombinase_N"/>
</dbReference>
<dbReference type="PANTHER" id="PTHR33066">
    <property type="entry name" value="INTEGRASE_SAM-LIKE_N DOMAIN-CONTAINING PROTEIN"/>
    <property type="match status" value="1"/>
</dbReference>
<evidence type="ECO:0000313" key="3">
    <source>
        <dbReference type="EMBL" id="KAL0149886.1"/>
    </source>
</evidence>
<evidence type="ECO:0000256" key="1">
    <source>
        <dbReference type="ARBA" id="ARBA00023125"/>
    </source>
</evidence>
<comment type="caution">
    <text evidence="3">The sequence shown here is derived from an EMBL/GenBank/DDBJ whole genome shotgun (WGS) entry which is preliminary data.</text>
</comment>
<dbReference type="Proteomes" id="UP001529510">
    <property type="component" value="Unassembled WGS sequence"/>
</dbReference>
<evidence type="ECO:0000256" key="2">
    <source>
        <dbReference type="SAM" id="MobiDB-lite"/>
    </source>
</evidence>